<proteinExistence type="inferred from homology"/>
<dbReference type="EMBL" id="LFIW01001657">
    <property type="protein sequence ID" value="KZL81462.1"/>
    <property type="molecule type" value="Genomic_DNA"/>
</dbReference>
<evidence type="ECO:0000313" key="4">
    <source>
        <dbReference type="EMBL" id="KZL81462.1"/>
    </source>
</evidence>
<protein>
    <submittedName>
        <fullName evidence="4">Polysaccharide biosynthesis protein vipa tvib</fullName>
    </submittedName>
</protein>
<evidence type="ECO:0000313" key="5">
    <source>
        <dbReference type="Proteomes" id="UP000076584"/>
    </source>
</evidence>
<dbReference type="NCBIfam" id="TIGR03026">
    <property type="entry name" value="NDP-sugDHase"/>
    <property type="match status" value="1"/>
</dbReference>
<dbReference type="GO" id="GO:0051287">
    <property type="term" value="F:NAD binding"/>
    <property type="evidence" value="ECO:0007669"/>
    <property type="project" value="InterPro"/>
</dbReference>
<evidence type="ECO:0000259" key="2">
    <source>
        <dbReference type="Pfam" id="PF00984"/>
    </source>
</evidence>
<dbReference type="InterPro" id="IPR036291">
    <property type="entry name" value="NAD(P)-bd_dom_sf"/>
</dbReference>
<dbReference type="Gene3D" id="3.40.50.720">
    <property type="entry name" value="NAD(P)-binding Rossmann-like Domain"/>
    <property type="match status" value="2"/>
</dbReference>
<dbReference type="PIRSF" id="PIRSF500136">
    <property type="entry name" value="UDP_ManNAc_DH"/>
    <property type="match status" value="1"/>
</dbReference>
<feature type="domain" description="UDP-glucose/GDP-mannose dehydrogenase N-terminal" evidence="3">
    <location>
        <begin position="101"/>
        <end position="252"/>
    </location>
</feature>
<dbReference type="GO" id="GO:0000271">
    <property type="term" value="P:polysaccharide biosynthetic process"/>
    <property type="evidence" value="ECO:0007669"/>
    <property type="project" value="InterPro"/>
</dbReference>
<evidence type="ECO:0000259" key="3">
    <source>
        <dbReference type="Pfam" id="PF03721"/>
    </source>
</evidence>
<dbReference type="InterPro" id="IPR014026">
    <property type="entry name" value="UDP-Glc/GDP-Man_DH_dimer"/>
</dbReference>
<dbReference type="GO" id="GO:0016628">
    <property type="term" value="F:oxidoreductase activity, acting on the CH-CH group of donors, NAD or NADP as acceptor"/>
    <property type="evidence" value="ECO:0007669"/>
    <property type="project" value="InterPro"/>
</dbReference>
<dbReference type="STRING" id="1573173.A0A167BLM2"/>
<dbReference type="InterPro" id="IPR036220">
    <property type="entry name" value="UDP-Glc/GDP-Man_DH_C_sf"/>
</dbReference>
<dbReference type="PANTHER" id="PTHR43491">
    <property type="entry name" value="UDP-N-ACETYL-D-MANNOSAMINE DEHYDROGENASE"/>
    <property type="match status" value="1"/>
</dbReference>
<dbReference type="SUPFAM" id="SSF52413">
    <property type="entry name" value="UDP-glucose/GDP-mannose dehydrogenase C-terminal domain"/>
    <property type="match status" value="1"/>
</dbReference>
<accession>A0A167BLM2</accession>
<dbReference type="PIRSF" id="PIRSF000124">
    <property type="entry name" value="UDPglc_GDPman_dh"/>
    <property type="match status" value="1"/>
</dbReference>
<dbReference type="InterPro" id="IPR001732">
    <property type="entry name" value="UDP-Glc/GDP-Man_DH_N"/>
</dbReference>
<feature type="non-terminal residue" evidence="4">
    <location>
        <position position="1"/>
    </location>
</feature>
<reference evidence="4 5" key="1">
    <citation type="submission" date="2015-06" db="EMBL/GenBank/DDBJ databases">
        <title>Survival trade-offs in plant roots during colonization by closely related pathogenic and mutualistic fungi.</title>
        <authorList>
            <person name="Hacquard S."/>
            <person name="Kracher B."/>
            <person name="Hiruma K."/>
            <person name="Weinman A."/>
            <person name="Muench P."/>
            <person name="Garrido Oter R."/>
            <person name="Ver Loren van Themaat E."/>
            <person name="Dallerey J.-F."/>
            <person name="Damm U."/>
            <person name="Henrissat B."/>
            <person name="Lespinet O."/>
            <person name="Thon M."/>
            <person name="Kemen E."/>
            <person name="McHardy A.C."/>
            <person name="Schulze-Lefert P."/>
            <person name="O'Connell R.J."/>
        </authorList>
    </citation>
    <scope>NUCLEOTIDE SEQUENCE [LARGE SCALE GENOMIC DNA]</scope>
    <source>
        <strain evidence="4 5">MAFF 238704</strain>
    </source>
</reference>
<dbReference type="Proteomes" id="UP000076584">
    <property type="component" value="Unassembled WGS sequence"/>
</dbReference>
<dbReference type="GO" id="GO:0016616">
    <property type="term" value="F:oxidoreductase activity, acting on the CH-OH group of donors, NAD or NADP as acceptor"/>
    <property type="evidence" value="ECO:0007669"/>
    <property type="project" value="InterPro"/>
</dbReference>
<name>A0A167BLM2_COLIC</name>
<keyword evidence="5" id="KW-1185">Reference proteome</keyword>
<comment type="similarity">
    <text evidence="1">Belongs to the UDP-glucose/GDP-mannose dehydrogenase family.</text>
</comment>
<sequence length="493" mass="54710">LWSFNLLVFHLIIDNYKRDPKLRSPQNIKLQTNTSVTTTISIPQLSQIATSIRCRPHEARMSPPVHLSNRYHGWQPLEYAALRVSQVSQPATVEPEVSPLIAVLGVGFVGEGLVDSFSSHYDVLGFDVNAERVNDLRTQYLMKPNVSFTMNEADLGRATHFLISVPTLLLPDRSIDLSYLRNALSIVKKWARKGSTVVIESSVAVGHTRQLLGPIAHSRDLFAGMSPERIDPGRTEPPMCSIPKIVSGLDDVTPGSLNMISRLYSRVFDRIVPVSKPEVAEMTKLYENCQRMMCIAYANEMADACTAHGIDAYEVSNAAATKPFGYLPFEPSLGVGGHCIPVNPYYLLFNSDFPLLSAAANIMDKRPAKIALRVLDSLFEKAQKREQDDSDAGVIKRVLVVGIGFKAGQSHTVNSPGLGLANELAKNCRVDVMFADPLVRQSDVPHIRRLSDKDWNRKKLGTFDMIIVSNKQLGLDFDVLRELDGVAVQRWCQ</sequence>
<dbReference type="InterPro" id="IPR017476">
    <property type="entry name" value="UDP-Glc/GDP-Man"/>
</dbReference>
<dbReference type="InterPro" id="IPR008927">
    <property type="entry name" value="6-PGluconate_DH-like_C_sf"/>
</dbReference>
<dbReference type="SUPFAM" id="SSF48179">
    <property type="entry name" value="6-phosphogluconate dehydrogenase C-terminal domain-like"/>
    <property type="match status" value="1"/>
</dbReference>
<comment type="caution">
    <text evidence="4">The sequence shown here is derived from an EMBL/GenBank/DDBJ whole genome shotgun (WGS) entry which is preliminary data.</text>
</comment>
<feature type="domain" description="UDP-glucose/GDP-mannose dehydrogenase dimerisation" evidence="2">
    <location>
        <begin position="279"/>
        <end position="350"/>
    </location>
</feature>
<dbReference type="Pfam" id="PF00984">
    <property type="entry name" value="UDPG_MGDP_dh"/>
    <property type="match status" value="1"/>
</dbReference>
<gene>
    <name evidence="4" type="ORF">CI238_09754</name>
</gene>
<dbReference type="InterPro" id="IPR028359">
    <property type="entry name" value="UDP_ManNAc/GlcNAc_DH"/>
</dbReference>
<dbReference type="Pfam" id="PF03721">
    <property type="entry name" value="UDPG_MGDP_dh_N"/>
    <property type="match status" value="1"/>
</dbReference>
<organism evidence="4 5">
    <name type="scientific">Colletotrichum incanum</name>
    <name type="common">Soybean anthracnose fungus</name>
    <dbReference type="NCBI Taxonomy" id="1573173"/>
    <lineage>
        <taxon>Eukaryota</taxon>
        <taxon>Fungi</taxon>
        <taxon>Dikarya</taxon>
        <taxon>Ascomycota</taxon>
        <taxon>Pezizomycotina</taxon>
        <taxon>Sordariomycetes</taxon>
        <taxon>Hypocreomycetidae</taxon>
        <taxon>Glomerellales</taxon>
        <taxon>Glomerellaceae</taxon>
        <taxon>Colletotrichum</taxon>
        <taxon>Colletotrichum spaethianum species complex</taxon>
    </lineage>
</organism>
<evidence type="ECO:0000256" key="1">
    <source>
        <dbReference type="ARBA" id="ARBA00006601"/>
    </source>
</evidence>
<dbReference type="SUPFAM" id="SSF51735">
    <property type="entry name" value="NAD(P)-binding Rossmann-fold domains"/>
    <property type="match status" value="1"/>
</dbReference>
<dbReference type="AlphaFoldDB" id="A0A167BLM2"/>
<dbReference type="PANTHER" id="PTHR43491:SF2">
    <property type="entry name" value="UDP-N-ACETYL-D-MANNOSAMINE DEHYDROGENASE"/>
    <property type="match status" value="1"/>
</dbReference>